<dbReference type="Proteomes" id="UP000008207">
    <property type="component" value="Plasmid pMNOD07"/>
</dbReference>
<proteinExistence type="predicted"/>
<feature type="transmembrane region" description="Helical" evidence="1">
    <location>
        <begin position="6"/>
        <end position="23"/>
    </location>
</feature>
<dbReference type="HOGENOM" id="CLU_2569885_0_0_5"/>
<evidence type="ECO:0000256" key="1">
    <source>
        <dbReference type="SAM" id="Phobius"/>
    </source>
</evidence>
<gene>
    <name evidence="2" type="ordered locus">Mnod_7765</name>
</gene>
<feature type="transmembrane region" description="Helical" evidence="1">
    <location>
        <begin position="35"/>
        <end position="53"/>
    </location>
</feature>
<protein>
    <submittedName>
        <fullName evidence="2">Uncharacterized protein</fullName>
    </submittedName>
</protein>
<dbReference type="AlphaFoldDB" id="B8IY66"/>
<reference evidence="3" key="1">
    <citation type="submission" date="2009-01" db="EMBL/GenBank/DDBJ databases">
        <title>Complete sequence of plasmid 7 of Methylobacterium nodulans ORS 2060.</title>
        <authorList>
            <consortium name="US DOE Joint Genome Institute"/>
            <person name="Lucas S."/>
            <person name="Copeland A."/>
            <person name="Lapidus A."/>
            <person name="Glavina del Rio T."/>
            <person name="Dalin E."/>
            <person name="Tice H."/>
            <person name="Bruce D."/>
            <person name="Goodwin L."/>
            <person name="Pitluck S."/>
            <person name="Sims D."/>
            <person name="Brettin T."/>
            <person name="Detter J.C."/>
            <person name="Han C."/>
            <person name="Larimer F."/>
            <person name="Land M."/>
            <person name="Hauser L."/>
            <person name="Kyrpides N."/>
            <person name="Ivanova N."/>
            <person name="Marx C.J."/>
            <person name="Richardson P."/>
        </authorList>
    </citation>
    <scope>NUCLEOTIDE SEQUENCE [LARGE SCALE GENOMIC DNA]</scope>
    <source>
        <strain evidence="3">LMG 21967 / CNCM I-2342 / ORS 2060</strain>
        <plasmid evidence="3">Plasmid pMNOD07</plasmid>
    </source>
</reference>
<dbReference type="EMBL" id="CP001356">
    <property type="protein sequence ID" value="ACL63356.1"/>
    <property type="molecule type" value="Genomic_DNA"/>
</dbReference>
<accession>B8IY66</accession>
<keyword evidence="1" id="KW-0472">Membrane</keyword>
<organism evidence="2 3">
    <name type="scientific">Methylobacterium nodulans (strain LMG 21967 / CNCM I-2342 / ORS 2060)</name>
    <dbReference type="NCBI Taxonomy" id="460265"/>
    <lineage>
        <taxon>Bacteria</taxon>
        <taxon>Pseudomonadati</taxon>
        <taxon>Pseudomonadota</taxon>
        <taxon>Alphaproteobacteria</taxon>
        <taxon>Hyphomicrobiales</taxon>
        <taxon>Methylobacteriaceae</taxon>
        <taxon>Methylobacterium</taxon>
    </lineage>
</organism>
<evidence type="ECO:0000313" key="3">
    <source>
        <dbReference type="Proteomes" id="UP000008207"/>
    </source>
</evidence>
<keyword evidence="1" id="KW-1133">Transmembrane helix</keyword>
<keyword evidence="3" id="KW-1185">Reference proteome</keyword>
<geneLocation type="plasmid" evidence="2 3">
    <name>pMNOD07</name>
</geneLocation>
<evidence type="ECO:0000313" key="2">
    <source>
        <dbReference type="EMBL" id="ACL63356.1"/>
    </source>
</evidence>
<name>B8IY66_METNO</name>
<sequence>MTLPIVVAAAEAAVFTLGCAFIHSQKRLRAERLTVLLAAVAYAAFLALVVMSTPEDTTMAEVAAEMGSPLPLPGEPRLIEP</sequence>
<dbReference type="RefSeq" id="WP_012631452.1">
    <property type="nucleotide sequence ID" value="NC_011890.1"/>
</dbReference>
<dbReference type="KEGG" id="mno:Mnod_7765"/>
<keyword evidence="2" id="KW-0614">Plasmid</keyword>
<dbReference type="OrthoDB" id="8006202at2"/>
<keyword evidence="1" id="KW-0812">Transmembrane</keyword>